<dbReference type="AlphaFoldDB" id="E3JBZ7"/>
<keyword evidence="5" id="KW-0560">Oxidoreductase</keyword>
<dbReference type="Pfam" id="PF00441">
    <property type="entry name" value="Acyl-CoA_dh_1"/>
    <property type="match status" value="1"/>
</dbReference>
<dbReference type="HOGENOM" id="CLU_018204_5_1_11"/>
<evidence type="ECO:0000256" key="4">
    <source>
        <dbReference type="ARBA" id="ARBA00022827"/>
    </source>
</evidence>
<dbReference type="eggNOG" id="COG1960">
    <property type="taxonomic scope" value="Bacteria"/>
</dbReference>
<dbReference type="Gene3D" id="1.10.540.10">
    <property type="entry name" value="Acyl-CoA dehydrogenase/oxidase, N-terminal domain"/>
    <property type="match status" value="1"/>
</dbReference>
<proteinExistence type="inferred from homology"/>
<dbReference type="InterPro" id="IPR036250">
    <property type="entry name" value="AcylCo_DH-like_C"/>
</dbReference>
<dbReference type="PANTHER" id="PTHR43884:SF20">
    <property type="entry name" value="ACYL-COA DEHYDROGENASE FADE28"/>
    <property type="match status" value="1"/>
</dbReference>
<protein>
    <submittedName>
        <fullName evidence="8">Acyl-CoA dehydrogenase domain-containing protein</fullName>
    </submittedName>
</protein>
<feature type="domain" description="Acyl-CoA dehydrogenase/oxidase N-terminal" evidence="7">
    <location>
        <begin position="7"/>
        <end position="83"/>
    </location>
</feature>
<dbReference type="RefSeq" id="WP_013425425.1">
    <property type="nucleotide sequence ID" value="NC_014666.1"/>
</dbReference>
<dbReference type="OrthoDB" id="8677713at2"/>
<dbReference type="InterPro" id="IPR013786">
    <property type="entry name" value="AcylCoA_DH/ox_N"/>
</dbReference>
<dbReference type="InterPro" id="IPR009075">
    <property type="entry name" value="AcylCo_DH/oxidase_C"/>
</dbReference>
<accession>E3JBZ7</accession>
<evidence type="ECO:0000259" key="6">
    <source>
        <dbReference type="Pfam" id="PF00441"/>
    </source>
</evidence>
<dbReference type="SUPFAM" id="SSF47203">
    <property type="entry name" value="Acyl-CoA dehydrogenase C-terminal domain-like"/>
    <property type="match status" value="1"/>
</dbReference>
<reference evidence="8 9" key="1">
    <citation type="submission" date="2010-10" db="EMBL/GenBank/DDBJ databases">
        <title>Complete sequence of Frankia sp. EuI1c.</title>
        <authorList>
            <consortium name="US DOE Joint Genome Institute"/>
            <person name="Lucas S."/>
            <person name="Copeland A."/>
            <person name="Lapidus A."/>
            <person name="Cheng J.-F."/>
            <person name="Bruce D."/>
            <person name="Goodwin L."/>
            <person name="Pitluck S."/>
            <person name="Chertkov O."/>
            <person name="Detter J.C."/>
            <person name="Han C."/>
            <person name="Tapia R."/>
            <person name="Land M."/>
            <person name="Hauser L."/>
            <person name="Jeffries C."/>
            <person name="Kyrpides N."/>
            <person name="Ivanova N."/>
            <person name="Mikhailova N."/>
            <person name="Beauchemin N."/>
            <person name="Sen A."/>
            <person name="Sur S.A."/>
            <person name="Gtari M."/>
            <person name="Wall L."/>
            <person name="Tisa L."/>
            <person name="Woyke T."/>
        </authorList>
    </citation>
    <scope>NUCLEOTIDE SEQUENCE [LARGE SCALE GENOMIC DNA]</scope>
    <source>
        <strain evidence="9">DSM 45817 / CECT 9037 / EuI1c</strain>
    </source>
</reference>
<evidence type="ECO:0000256" key="3">
    <source>
        <dbReference type="ARBA" id="ARBA00022630"/>
    </source>
</evidence>
<dbReference type="Proteomes" id="UP000002484">
    <property type="component" value="Chromosome"/>
</dbReference>
<evidence type="ECO:0000256" key="5">
    <source>
        <dbReference type="ARBA" id="ARBA00023002"/>
    </source>
</evidence>
<dbReference type="InterPro" id="IPR037069">
    <property type="entry name" value="AcylCoA_DH/ox_N_sf"/>
</dbReference>
<evidence type="ECO:0000313" key="9">
    <source>
        <dbReference type="Proteomes" id="UP000002484"/>
    </source>
</evidence>
<comment type="similarity">
    <text evidence="2">Belongs to the acyl-CoA dehydrogenase family.</text>
</comment>
<comment type="cofactor">
    <cofactor evidence="1">
        <name>FAD</name>
        <dbReference type="ChEBI" id="CHEBI:57692"/>
    </cofactor>
</comment>
<gene>
    <name evidence="8" type="ordered locus">FraEuI1c_4308</name>
</gene>
<keyword evidence="9" id="KW-1185">Reference proteome</keyword>
<evidence type="ECO:0000256" key="1">
    <source>
        <dbReference type="ARBA" id="ARBA00001974"/>
    </source>
</evidence>
<dbReference type="GO" id="GO:0003995">
    <property type="term" value="F:acyl-CoA dehydrogenase activity"/>
    <property type="evidence" value="ECO:0007669"/>
    <property type="project" value="TreeGrafter"/>
</dbReference>
<name>E3JBZ7_PSEI1</name>
<evidence type="ECO:0000256" key="2">
    <source>
        <dbReference type="ARBA" id="ARBA00009347"/>
    </source>
</evidence>
<keyword evidence="3" id="KW-0285">Flavoprotein</keyword>
<dbReference type="GO" id="GO:0050660">
    <property type="term" value="F:flavin adenine dinucleotide binding"/>
    <property type="evidence" value="ECO:0007669"/>
    <property type="project" value="InterPro"/>
</dbReference>
<organism evidence="8 9">
    <name type="scientific">Pseudofrankia inefficax (strain DSM 45817 / CECT 9037 / DDB 130130 / EuI1c)</name>
    <name type="common">Frankia inefficax</name>
    <dbReference type="NCBI Taxonomy" id="298654"/>
    <lineage>
        <taxon>Bacteria</taxon>
        <taxon>Bacillati</taxon>
        <taxon>Actinomycetota</taxon>
        <taxon>Actinomycetes</taxon>
        <taxon>Frankiales</taxon>
        <taxon>Frankiaceae</taxon>
        <taxon>Pseudofrankia</taxon>
    </lineage>
</organism>
<sequence length="341" mass="34809">MDFRLRDEQLALRDTVVSFCKGHFDVAAVASREGLAAAPGAWSELTGIGVLGMLVPDEVDGAAPGGAAEVAIAFEELGRSLCLGPVLWSTLAAPLVPGVEAGEVRVAGVRVEPGRPAGAVAVEHAAESDVLIVLYPDRVERLDTADLPVSVAGEPFDPLTPTAVFETLPSGTVVGGAEEAARLGLLGTALSAALLVGTAQGALDVAAGYAAQRKQFGVPIGSFQAVKHLLADMYVRVALARSATYAAAAMIDDPRAGDAVRAASAAKLLAGEAGIGNGRAAVQVLGGMGFTWEMLPHYYLKRAWLLEQGFGTSDHHALALADTLAAEPGVALDGTTTVVNG</sequence>
<evidence type="ECO:0000259" key="7">
    <source>
        <dbReference type="Pfam" id="PF02771"/>
    </source>
</evidence>
<feature type="domain" description="Acyl-CoA dehydrogenase/oxidase C-terminal" evidence="6">
    <location>
        <begin position="191"/>
        <end position="323"/>
    </location>
</feature>
<dbReference type="KEGG" id="fri:FraEuI1c_4308"/>
<evidence type="ECO:0000313" key="8">
    <source>
        <dbReference type="EMBL" id="ADP82307.1"/>
    </source>
</evidence>
<dbReference type="SUPFAM" id="SSF56645">
    <property type="entry name" value="Acyl-CoA dehydrogenase NM domain-like"/>
    <property type="match status" value="1"/>
</dbReference>
<keyword evidence="4" id="KW-0274">FAD</keyword>
<dbReference type="InterPro" id="IPR009100">
    <property type="entry name" value="AcylCoA_DH/oxidase_NM_dom_sf"/>
</dbReference>
<dbReference type="PANTHER" id="PTHR43884">
    <property type="entry name" value="ACYL-COA DEHYDROGENASE"/>
    <property type="match status" value="1"/>
</dbReference>
<dbReference type="STRING" id="298654.FraEuI1c_4308"/>
<dbReference type="Pfam" id="PF02771">
    <property type="entry name" value="Acyl-CoA_dh_N"/>
    <property type="match status" value="1"/>
</dbReference>
<dbReference type="EMBL" id="CP002299">
    <property type="protein sequence ID" value="ADP82307.1"/>
    <property type="molecule type" value="Genomic_DNA"/>
</dbReference>
<dbReference type="Gene3D" id="1.20.140.10">
    <property type="entry name" value="Butyryl-CoA Dehydrogenase, subunit A, domain 3"/>
    <property type="match status" value="1"/>
</dbReference>
<dbReference type="InParanoid" id="E3JBZ7"/>